<proteinExistence type="inferred from homology"/>
<evidence type="ECO:0000313" key="8">
    <source>
        <dbReference type="Proteomes" id="UP000553957"/>
    </source>
</evidence>
<dbReference type="RefSeq" id="WP_238355385.1">
    <property type="nucleotide sequence ID" value="NZ_BAAAGT010000010.1"/>
</dbReference>
<dbReference type="InterPro" id="IPR016166">
    <property type="entry name" value="FAD-bd_PCMH"/>
</dbReference>
<comment type="caution">
    <text evidence="7">The sequence shown here is derived from an EMBL/GenBank/DDBJ whole genome shotgun (WGS) entry which is preliminary data.</text>
</comment>
<dbReference type="EC" id="1.1.3.45" evidence="7"/>
<evidence type="ECO:0000256" key="1">
    <source>
        <dbReference type="ARBA" id="ARBA00001974"/>
    </source>
</evidence>
<gene>
    <name evidence="7" type="ORF">HNR71_001885</name>
</gene>
<reference evidence="7 8" key="1">
    <citation type="submission" date="2020-08" db="EMBL/GenBank/DDBJ databases">
        <title>Sequencing the genomes of 1000 actinobacteria strains.</title>
        <authorList>
            <person name="Klenk H.-P."/>
        </authorList>
    </citation>
    <scope>NUCLEOTIDE SEQUENCE [LARGE SCALE GENOMIC DNA]</scope>
    <source>
        <strain evidence="7 8">DSM 15626</strain>
    </source>
</reference>
<name>A0A841S257_9ACTN</name>
<dbReference type="PROSITE" id="PS51387">
    <property type="entry name" value="FAD_PCMH"/>
    <property type="match status" value="1"/>
</dbReference>
<keyword evidence="3" id="KW-0285">Flavoprotein</keyword>
<evidence type="ECO:0000256" key="3">
    <source>
        <dbReference type="ARBA" id="ARBA00022630"/>
    </source>
</evidence>
<dbReference type="Pfam" id="PF01565">
    <property type="entry name" value="FAD_binding_4"/>
    <property type="match status" value="1"/>
</dbReference>
<dbReference type="GO" id="GO:0016491">
    <property type="term" value="F:oxidoreductase activity"/>
    <property type="evidence" value="ECO:0007669"/>
    <property type="project" value="UniProtKB-KW"/>
</dbReference>
<dbReference type="PANTHER" id="PTHR42973">
    <property type="entry name" value="BINDING OXIDOREDUCTASE, PUTATIVE (AFU_ORTHOLOGUE AFUA_1G17690)-RELATED"/>
    <property type="match status" value="1"/>
</dbReference>
<evidence type="ECO:0000256" key="4">
    <source>
        <dbReference type="ARBA" id="ARBA00022827"/>
    </source>
</evidence>
<feature type="domain" description="FAD-binding PCMH-type" evidence="6">
    <location>
        <begin position="1"/>
        <end position="135"/>
    </location>
</feature>
<keyword evidence="5 7" id="KW-0560">Oxidoreductase</keyword>
<dbReference type="Pfam" id="PF08031">
    <property type="entry name" value="BBE"/>
    <property type="match status" value="1"/>
</dbReference>
<dbReference type="Proteomes" id="UP000553957">
    <property type="component" value="Unassembled WGS sequence"/>
</dbReference>
<dbReference type="InterPro" id="IPR012951">
    <property type="entry name" value="BBE"/>
</dbReference>
<dbReference type="Gene3D" id="3.40.462.20">
    <property type="match status" value="1"/>
</dbReference>
<dbReference type="EC" id="1.3.3.14" evidence="7"/>
<comment type="similarity">
    <text evidence="2">Belongs to the oxygen-dependent FAD-linked oxidoreductase family.</text>
</comment>
<keyword evidence="4" id="KW-0274">FAD</keyword>
<dbReference type="InterPro" id="IPR006094">
    <property type="entry name" value="Oxid_FAD_bind_N"/>
</dbReference>
<dbReference type="EMBL" id="JACHKF010000001">
    <property type="protein sequence ID" value="MBB6566248.1"/>
    <property type="molecule type" value="Genomic_DNA"/>
</dbReference>
<accession>A0A841S257</accession>
<protein>
    <submittedName>
        <fullName evidence="7">Aclacinomycin oxidase</fullName>
        <ecNumber evidence="7">1.1.3.45</ecNumber>
        <ecNumber evidence="7">1.3.3.14</ecNumber>
    </submittedName>
</protein>
<dbReference type="InterPro" id="IPR050416">
    <property type="entry name" value="FAD-linked_Oxidoreductase"/>
</dbReference>
<evidence type="ECO:0000256" key="5">
    <source>
        <dbReference type="ARBA" id="ARBA00023002"/>
    </source>
</evidence>
<evidence type="ECO:0000259" key="6">
    <source>
        <dbReference type="PROSITE" id="PS51387"/>
    </source>
</evidence>
<dbReference type="SUPFAM" id="SSF56176">
    <property type="entry name" value="FAD-binding/transporter-associated domain-like"/>
    <property type="match status" value="1"/>
</dbReference>
<dbReference type="InterPro" id="IPR016169">
    <property type="entry name" value="FAD-bd_PCMH_sub2"/>
</dbReference>
<dbReference type="InterPro" id="IPR036318">
    <property type="entry name" value="FAD-bd_PCMH-like_sf"/>
</dbReference>
<sequence length="411" mass="44620">MQIHRRSILAGLGGVAAGLHLTSDAVEPGATLGEVYRRLYLDWGVTLPLGTSPEVGAGGHLLGGGHGALSRQFGLGIDHLYAVEVVTVDASGTARTTVATREPSDPNRELWWAHAGGGGGNFGVVTKFWLRTPGAHGNNPAGLLPRPPGEVLDFLITLPWDTLDDESFTRLVRQHGDWHRAHSAPGDPENRLHSALLLFSRPYGAIAVKGQVAGSERLLTSYVSALLAGVRAKYTLEKQRKPWLKNVLSAGNSEDILGNRFVAKTGYLRERFTDGQIATLWSHLSADDAQGAVWLVSLGGQINATAPDATAVNQRDSVLKAIYQASGSTPADDAAAITWVRNLYADVYRTTGGVPRHDSRNQGCYINYPDPDLRRTNWPALYYGANYPRLQKVKRIWDPTNQFQHSLSIRA</sequence>
<dbReference type="Gene3D" id="3.30.465.10">
    <property type="match status" value="1"/>
</dbReference>
<organism evidence="7 8">
    <name type="scientific">Kribbella sandramycini</name>
    <dbReference type="NCBI Taxonomy" id="60450"/>
    <lineage>
        <taxon>Bacteria</taxon>
        <taxon>Bacillati</taxon>
        <taxon>Actinomycetota</taxon>
        <taxon>Actinomycetes</taxon>
        <taxon>Propionibacteriales</taxon>
        <taxon>Kribbellaceae</taxon>
        <taxon>Kribbella</taxon>
    </lineage>
</organism>
<dbReference type="AlphaFoldDB" id="A0A841S257"/>
<comment type="cofactor">
    <cofactor evidence="1">
        <name>FAD</name>
        <dbReference type="ChEBI" id="CHEBI:57692"/>
    </cofactor>
</comment>
<dbReference type="GO" id="GO:0071949">
    <property type="term" value="F:FAD binding"/>
    <property type="evidence" value="ECO:0007669"/>
    <property type="project" value="InterPro"/>
</dbReference>
<evidence type="ECO:0000313" key="7">
    <source>
        <dbReference type="EMBL" id="MBB6566248.1"/>
    </source>
</evidence>
<evidence type="ECO:0000256" key="2">
    <source>
        <dbReference type="ARBA" id="ARBA00005466"/>
    </source>
</evidence>
<dbReference type="PANTHER" id="PTHR42973:SF39">
    <property type="entry name" value="FAD-BINDING PCMH-TYPE DOMAIN-CONTAINING PROTEIN"/>
    <property type="match status" value="1"/>
</dbReference>